<name>A0ABY7D560_9BASI</name>
<dbReference type="RefSeq" id="XP_053027484.1">
    <property type="nucleotide sequence ID" value="XM_053163517.1"/>
</dbReference>
<feature type="compositionally biased region" description="Basic and acidic residues" evidence="1">
    <location>
        <begin position="34"/>
        <end position="46"/>
    </location>
</feature>
<organism evidence="2 3">
    <name type="scientific">Puccinia triticina</name>
    <dbReference type="NCBI Taxonomy" id="208348"/>
    <lineage>
        <taxon>Eukaryota</taxon>
        <taxon>Fungi</taxon>
        <taxon>Dikarya</taxon>
        <taxon>Basidiomycota</taxon>
        <taxon>Pucciniomycotina</taxon>
        <taxon>Pucciniomycetes</taxon>
        <taxon>Pucciniales</taxon>
        <taxon>Pucciniaceae</taxon>
        <taxon>Puccinia</taxon>
    </lineage>
</organism>
<evidence type="ECO:0000313" key="3">
    <source>
        <dbReference type="Proteomes" id="UP001164743"/>
    </source>
</evidence>
<sequence length="96" mass="11065">MAFSLLSPTTTSSPPTQQSCVILQTQPPSPPRFDQIDRWKDIDQYRIRTVRQGPEKRPIRVEDDADVVRDSNSALRKRARTPNYPPPPTPRPRRSK</sequence>
<evidence type="ECO:0000313" key="2">
    <source>
        <dbReference type="EMBL" id="WAQ91929.1"/>
    </source>
</evidence>
<keyword evidence="3" id="KW-1185">Reference proteome</keyword>
<accession>A0ABY7D560</accession>
<gene>
    <name evidence="2" type="ORF">PtA15_15A322</name>
</gene>
<dbReference type="GeneID" id="77804412"/>
<feature type="compositionally biased region" description="Basic and acidic residues" evidence="1">
    <location>
        <begin position="53"/>
        <end position="69"/>
    </location>
</feature>
<reference evidence="2" key="1">
    <citation type="submission" date="2022-10" db="EMBL/GenBank/DDBJ databases">
        <title>Puccinia triticina Genome sequencing and assembly.</title>
        <authorList>
            <person name="Li C."/>
        </authorList>
    </citation>
    <scope>NUCLEOTIDE SEQUENCE</scope>
    <source>
        <strain evidence="2">Pt15</strain>
    </source>
</reference>
<evidence type="ECO:0000256" key="1">
    <source>
        <dbReference type="SAM" id="MobiDB-lite"/>
    </source>
</evidence>
<feature type="region of interest" description="Disordered" evidence="1">
    <location>
        <begin position="1"/>
        <end position="96"/>
    </location>
</feature>
<protein>
    <submittedName>
        <fullName evidence="2">Uncharacterized protein</fullName>
    </submittedName>
</protein>
<feature type="compositionally biased region" description="Low complexity" evidence="1">
    <location>
        <begin position="1"/>
        <end position="19"/>
    </location>
</feature>
<proteinExistence type="predicted"/>
<dbReference type="Proteomes" id="UP001164743">
    <property type="component" value="Chromosome 15A"/>
</dbReference>
<dbReference type="EMBL" id="CP110435">
    <property type="protein sequence ID" value="WAQ91929.1"/>
    <property type="molecule type" value="Genomic_DNA"/>
</dbReference>